<comment type="similarity">
    <text evidence="3">Belongs to the disease resistance NB-LRR family.</text>
</comment>
<dbReference type="SUPFAM" id="SSF52540">
    <property type="entry name" value="P-loop containing nucleoside triphosphate hydrolases"/>
    <property type="match status" value="1"/>
</dbReference>
<dbReference type="Pfam" id="PF12061">
    <property type="entry name" value="NB-LRR"/>
    <property type="match status" value="1"/>
</dbReference>
<gene>
    <name evidence="15" type="ORF">OLC1_LOCUS16154</name>
</gene>
<dbReference type="InterPro" id="IPR032675">
    <property type="entry name" value="LRR_dom_sf"/>
</dbReference>
<feature type="domain" description="NB-ARC" evidence="12">
    <location>
        <begin position="642"/>
        <end position="806"/>
    </location>
</feature>
<dbReference type="PANTHER" id="PTHR23155:SF1152">
    <property type="entry name" value="AAA+ ATPASE DOMAIN-CONTAINING PROTEIN"/>
    <property type="match status" value="1"/>
</dbReference>
<dbReference type="Pfam" id="PF23559">
    <property type="entry name" value="WHD_DRP"/>
    <property type="match status" value="1"/>
</dbReference>
<dbReference type="Gene3D" id="1.10.10.10">
    <property type="entry name" value="Winged helix-like DNA-binding domain superfamily/Winged helix DNA-binding domain"/>
    <property type="match status" value="1"/>
</dbReference>
<comment type="subcellular location">
    <subcellularLocation>
        <location evidence="2">Cytoplasm</location>
    </subcellularLocation>
</comment>
<dbReference type="Gene3D" id="1.10.8.430">
    <property type="entry name" value="Helical domain of apoptotic protease-activating factors"/>
    <property type="match status" value="1"/>
</dbReference>
<evidence type="ECO:0000256" key="5">
    <source>
        <dbReference type="ARBA" id="ARBA00022614"/>
    </source>
</evidence>
<dbReference type="GO" id="GO:0005524">
    <property type="term" value="F:ATP binding"/>
    <property type="evidence" value="ECO:0007669"/>
    <property type="project" value="UniProtKB-KW"/>
</dbReference>
<feature type="transmembrane region" description="Helical" evidence="11">
    <location>
        <begin position="1356"/>
        <end position="1389"/>
    </location>
</feature>
<keyword evidence="11" id="KW-0812">Transmembrane</keyword>
<dbReference type="InterPro" id="IPR042197">
    <property type="entry name" value="Apaf_helical"/>
</dbReference>
<evidence type="ECO:0000259" key="12">
    <source>
        <dbReference type="Pfam" id="PF00931"/>
    </source>
</evidence>
<evidence type="ECO:0000256" key="11">
    <source>
        <dbReference type="SAM" id="Phobius"/>
    </source>
</evidence>
<keyword evidence="4" id="KW-0963">Cytoplasm</keyword>
<dbReference type="Proteomes" id="UP001161247">
    <property type="component" value="Chromosome 5"/>
</dbReference>
<keyword evidence="6" id="KW-0381">Hypersensitive response</keyword>
<evidence type="ECO:0000256" key="4">
    <source>
        <dbReference type="ARBA" id="ARBA00022490"/>
    </source>
</evidence>
<evidence type="ECO:0000256" key="3">
    <source>
        <dbReference type="ARBA" id="ARBA00008894"/>
    </source>
</evidence>
<feature type="domain" description="Disease resistance protein winged helix" evidence="14">
    <location>
        <begin position="890"/>
        <end position="959"/>
    </location>
</feature>
<name>A0AAV1DM26_OLDCO</name>
<feature type="domain" description="Late blight resistance protein R1A-like N-terminal" evidence="13">
    <location>
        <begin position="129"/>
        <end position="352"/>
    </location>
</feature>
<dbReference type="PRINTS" id="PR00364">
    <property type="entry name" value="DISEASERSIST"/>
</dbReference>
<keyword evidence="7" id="KW-0677">Repeat</keyword>
<proteinExistence type="inferred from homology"/>
<dbReference type="InterPro" id="IPR021929">
    <property type="entry name" value="R1A-like_N"/>
</dbReference>
<dbReference type="GO" id="GO:0005737">
    <property type="term" value="C:cytoplasm"/>
    <property type="evidence" value="ECO:0007669"/>
    <property type="project" value="UniProtKB-SubCell"/>
</dbReference>
<evidence type="ECO:0000256" key="10">
    <source>
        <dbReference type="ARBA" id="ARBA00022840"/>
    </source>
</evidence>
<keyword evidence="11" id="KW-0472">Membrane</keyword>
<dbReference type="GO" id="GO:0043531">
    <property type="term" value="F:ADP binding"/>
    <property type="evidence" value="ECO:0007669"/>
    <property type="project" value="InterPro"/>
</dbReference>
<keyword evidence="9" id="KW-0611">Plant defense</keyword>
<accession>A0AAV1DM26</accession>
<dbReference type="SUPFAM" id="SSF52058">
    <property type="entry name" value="L domain-like"/>
    <property type="match status" value="1"/>
</dbReference>
<evidence type="ECO:0000313" key="15">
    <source>
        <dbReference type="EMBL" id="CAI9107968.1"/>
    </source>
</evidence>
<evidence type="ECO:0000259" key="13">
    <source>
        <dbReference type="Pfam" id="PF12061"/>
    </source>
</evidence>
<dbReference type="GO" id="GO:0009626">
    <property type="term" value="P:plant-type hypersensitive response"/>
    <property type="evidence" value="ECO:0007669"/>
    <property type="project" value="UniProtKB-KW"/>
</dbReference>
<reference evidence="15" key="1">
    <citation type="submission" date="2023-03" db="EMBL/GenBank/DDBJ databases">
        <authorList>
            <person name="Julca I."/>
        </authorList>
    </citation>
    <scope>NUCLEOTIDE SEQUENCE</scope>
</reference>
<dbReference type="InterPro" id="IPR044974">
    <property type="entry name" value="Disease_R_plants"/>
</dbReference>
<dbReference type="PANTHER" id="PTHR23155">
    <property type="entry name" value="DISEASE RESISTANCE PROTEIN RP"/>
    <property type="match status" value="1"/>
</dbReference>
<evidence type="ECO:0000256" key="2">
    <source>
        <dbReference type="ARBA" id="ARBA00004496"/>
    </source>
</evidence>
<protein>
    <submittedName>
        <fullName evidence="15">OLC1v1007466C1</fullName>
    </submittedName>
</protein>
<sequence length="1407" mass="159425">MALSISRIVNRINVALNDTVLRANRTPSLANDLKKQSIRLRNLKAFVVVSARKLNKDARGLESLLARIEDVVSRYAKKIHRPFDASTASISMPRLRIIFNEIPRLEEEIDDEGWFVAPADLAVEQQSSSSCLTADEILEITDSVLGNLVDFPMIFSTGGATLVSAMEALYTPMKFLRSFLLFAVEETCAENRHIKDLLTHFEAVAITAARVFINSPIDDELDERWCQRMQFNCSNLFPKIKPMDPQVCHTYTKALNSFRSSGRLRGQACRDFLDSLISILWDILQSDSGRPYFMKDPRQILYEGLRFLRTILKPEDVNEKIRDRIGALVCDAGVLIFSFFLKPAEINPALQELIRRINLVQSEAGETDCVVVPQTATIDLFTTCNMGVVDCLIARLRDLLLPEASGQLYYYTKDRQQVLTEGFRLFLTSLEQQPECVNGRISRSRIEALISDASVLMCYFHQTHVDINPDLQNLLVEIKLFLSKVEEKAKFNCHRTDEQGFDETLPVLGYLQQYEYLMALGSDDVDAVRVHLSRLEYFLKNTKNSLNDRVQVQALRGRIWKVAYRIEFLVTNQFAVGDNSDFLSILCDSIAEEVKGIANAVDKEEIKDIITLLDLNKKEPGVERAIETQVPSDDVVGFTGDVKSIVCQLTTGTNELDMVYIWGMAGAGKTTLASMVYKDPSVKYCFDVCAWCSASPGKPMDMLLSEISHQINAGGSVGSMDPSDFREVFKRHLNRRRYLIVLDDVWEGDTLAVLRHVLPPGFQSRFLVTSRRNDIFPKCYPNKVQHSMSRLTEEESLELLRRKLLHGKDWSPALRQLGKQIAGLCEGLPLTLVNVAGLLADSESESWNEIVNGLFSGSIASLELSIKSWELSYKQLPSHLKPCLLYFGAFPRDEEVSVKRLIQLWIAEGLVRKRASKRIEDVAKEYLMELIGRSLVIVAKRGSAGGVKTCRVYDLVHGFCLRKKASEENFFHVLQDHEQLPNYNEPHHLKRLCICDDGDGFMESKLFCPRARSLLFLSSQKKSRSGPQWRPTSSITAVSKSLKVLELEHICLGDEFPSGIEHLNPLKYLSIRGTMQFIPASIGKLSNLETFVVHLQRGRSKVSLPHTLWNLRKLKWLSIKFGGGILPIENAEDSCVLFELESFSGLFICPGASMEKQLRKFPNIRRLKCDISRMLVENQKLDVIVIPDALKKLESLHLLRSDVSMMNQRVFDFRLPRNLRKLTLSRLGLPWEKISPIGKLPHLQVLKLLDSCFVGDSWDVEKGDFKEVQFLKLSRLDIVRWTADADGGQFSKLEKLVLDHCSKLLELPDCLVASSYLEKIDVVYCGEAIEIQVKGIQEFLKLYRNAGLRAKVATEFLLALVATMAGLLSPFVFFFHFSGFAIFLFFVFICLKLGEWAFSSQYLSHTI</sequence>
<dbReference type="Gene3D" id="3.80.10.10">
    <property type="entry name" value="Ribonuclease Inhibitor"/>
    <property type="match status" value="1"/>
</dbReference>
<keyword evidence="8" id="KW-0547">Nucleotide-binding</keyword>
<dbReference type="InterPro" id="IPR027417">
    <property type="entry name" value="P-loop_NTPase"/>
</dbReference>
<keyword evidence="10" id="KW-0067">ATP-binding</keyword>
<evidence type="ECO:0000313" key="16">
    <source>
        <dbReference type="Proteomes" id="UP001161247"/>
    </source>
</evidence>
<dbReference type="InterPro" id="IPR058922">
    <property type="entry name" value="WHD_DRP"/>
</dbReference>
<organism evidence="15 16">
    <name type="scientific">Oldenlandia corymbosa var. corymbosa</name>
    <dbReference type="NCBI Taxonomy" id="529605"/>
    <lineage>
        <taxon>Eukaryota</taxon>
        <taxon>Viridiplantae</taxon>
        <taxon>Streptophyta</taxon>
        <taxon>Embryophyta</taxon>
        <taxon>Tracheophyta</taxon>
        <taxon>Spermatophyta</taxon>
        <taxon>Magnoliopsida</taxon>
        <taxon>eudicotyledons</taxon>
        <taxon>Gunneridae</taxon>
        <taxon>Pentapetalae</taxon>
        <taxon>asterids</taxon>
        <taxon>lamiids</taxon>
        <taxon>Gentianales</taxon>
        <taxon>Rubiaceae</taxon>
        <taxon>Rubioideae</taxon>
        <taxon>Spermacoceae</taxon>
        <taxon>Hedyotis-Oldenlandia complex</taxon>
        <taxon>Oldenlandia</taxon>
    </lineage>
</organism>
<dbReference type="Gene3D" id="3.40.50.300">
    <property type="entry name" value="P-loop containing nucleotide triphosphate hydrolases"/>
    <property type="match status" value="1"/>
</dbReference>
<evidence type="ECO:0000256" key="7">
    <source>
        <dbReference type="ARBA" id="ARBA00022737"/>
    </source>
</evidence>
<evidence type="ECO:0000256" key="1">
    <source>
        <dbReference type="ARBA" id="ARBA00002074"/>
    </source>
</evidence>
<dbReference type="InterPro" id="IPR002182">
    <property type="entry name" value="NB-ARC"/>
</dbReference>
<comment type="function">
    <text evidence="1">Confers resistance to late blight (Phytophthora infestans) races carrying the avirulence gene Avr1. Resistance proteins guard the plant against pathogens that contain an appropriate avirulence protein via an indirect interaction with this avirulence protein. That triggers a defense system including the hypersensitive response, which restricts the pathogen growth.</text>
</comment>
<keyword evidence="11" id="KW-1133">Transmembrane helix</keyword>
<evidence type="ECO:0000256" key="8">
    <source>
        <dbReference type="ARBA" id="ARBA00022741"/>
    </source>
</evidence>
<keyword evidence="16" id="KW-1185">Reference proteome</keyword>
<dbReference type="InterPro" id="IPR036388">
    <property type="entry name" value="WH-like_DNA-bd_sf"/>
</dbReference>
<dbReference type="Pfam" id="PF00931">
    <property type="entry name" value="NB-ARC"/>
    <property type="match status" value="1"/>
</dbReference>
<evidence type="ECO:0000256" key="9">
    <source>
        <dbReference type="ARBA" id="ARBA00022821"/>
    </source>
</evidence>
<dbReference type="FunFam" id="1.10.10.10:FF:000322">
    <property type="entry name" value="Probable disease resistance protein At1g63360"/>
    <property type="match status" value="1"/>
</dbReference>
<evidence type="ECO:0000256" key="6">
    <source>
        <dbReference type="ARBA" id="ARBA00022667"/>
    </source>
</evidence>
<keyword evidence="5" id="KW-0433">Leucine-rich repeat</keyword>
<evidence type="ECO:0000259" key="14">
    <source>
        <dbReference type="Pfam" id="PF23559"/>
    </source>
</evidence>
<dbReference type="EMBL" id="OX459122">
    <property type="protein sequence ID" value="CAI9107968.1"/>
    <property type="molecule type" value="Genomic_DNA"/>
</dbReference>